<proteinExistence type="predicted"/>
<keyword evidence="1 2" id="KW-0732">Signal</keyword>
<protein>
    <submittedName>
        <fullName evidence="3">Uncharacterized protein</fullName>
    </submittedName>
</protein>
<name>A0ABV8IED5_9ACTN</name>
<comment type="caution">
    <text evidence="3">The sequence shown here is derived from an EMBL/GenBank/DDBJ whole genome shotgun (WGS) entry which is preliminary data.</text>
</comment>
<dbReference type="SUPFAM" id="SSF50494">
    <property type="entry name" value="Trypsin-like serine proteases"/>
    <property type="match status" value="1"/>
</dbReference>
<dbReference type="InterPro" id="IPR043504">
    <property type="entry name" value="Peptidase_S1_PA_chymotrypsin"/>
</dbReference>
<keyword evidence="4" id="KW-1185">Reference proteome</keyword>
<dbReference type="PANTHER" id="PTHR15462">
    <property type="entry name" value="SERINE PROTEASE"/>
    <property type="match status" value="1"/>
</dbReference>
<evidence type="ECO:0000256" key="2">
    <source>
        <dbReference type="SAM" id="SignalP"/>
    </source>
</evidence>
<dbReference type="InterPro" id="IPR006311">
    <property type="entry name" value="TAT_signal"/>
</dbReference>
<organism evidence="3 4">
    <name type="scientific">Planomonospora corallina</name>
    <dbReference type="NCBI Taxonomy" id="1806052"/>
    <lineage>
        <taxon>Bacteria</taxon>
        <taxon>Bacillati</taxon>
        <taxon>Actinomycetota</taxon>
        <taxon>Actinomycetes</taxon>
        <taxon>Streptosporangiales</taxon>
        <taxon>Streptosporangiaceae</taxon>
        <taxon>Planomonospora</taxon>
    </lineage>
</organism>
<dbReference type="RefSeq" id="WP_377291551.1">
    <property type="nucleotide sequence ID" value="NZ_JBHSBM010000027.1"/>
</dbReference>
<dbReference type="InterPro" id="IPR009003">
    <property type="entry name" value="Peptidase_S1_PA"/>
</dbReference>
<dbReference type="Gene3D" id="2.40.10.10">
    <property type="entry name" value="Trypsin-like serine proteases"/>
    <property type="match status" value="2"/>
</dbReference>
<evidence type="ECO:0000313" key="4">
    <source>
        <dbReference type="Proteomes" id="UP001595850"/>
    </source>
</evidence>
<evidence type="ECO:0000256" key="1">
    <source>
        <dbReference type="ARBA" id="ARBA00022729"/>
    </source>
</evidence>
<dbReference type="PROSITE" id="PS51318">
    <property type="entry name" value="TAT"/>
    <property type="match status" value="1"/>
</dbReference>
<evidence type="ECO:0000313" key="3">
    <source>
        <dbReference type="EMBL" id="MFC4061403.1"/>
    </source>
</evidence>
<dbReference type="InterPro" id="IPR050966">
    <property type="entry name" value="Glutamyl_endopeptidase"/>
</dbReference>
<gene>
    <name evidence="3" type="ORF">ACFOWE_24140</name>
</gene>
<sequence length="540" mass="58231">MIPRAKRFLVRGGALTAAGLTVAGLTATAAPAQAAPAPAHDSLSASTSVAFSTARFWLASNGAALKKATQYTWDAKAVTRTKLAASGGVEADGKPGAVAPTGGQKAAKAKNVNLPKTVGKVFFLDSKGEHRWCSATSIQSAYRNLVATAGHCVYDIDGNRDVMDKWVFVPGYYQGKAPWGLYVGQTAFTHYNFAVYEDFDHDYAFVAVYNGIQLGDDKGKVVTKTEYDKFPGVKKVVPAEVTKAEYDKGRLNPATFDDYFTEGRNTDAQPVGPDYPGAVLERGEVGAETYRKARTGKGNGHKFGEPEVAHVTKPAFDAFKAVQAAKTAEEKKAALKAAAAHFPETETYLGTPSDKGGNYTVTRYYVQKWVKPGTVRKYYKATYVVYESLVKDVGRLGDNVGGQGFAWNQKAGQPVHAFGYPGDPHPDGDKPFTGVTMKYCYGKTNTRAYTSNAYKINDHLALRCSMTGGADGGPWIIKYANTKRVGYVNGVTSAFFDQDGNDRVDFISSPYIDGDAAGIYRKATEVRNARIVGDKGELLK</sequence>
<dbReference type="Proteomes" id="UP001595850">
    <property type="component" value="Unassembled WGS sequence"/>
</dbReference>
<feature type="signal peptide" evidence="2">
    <location>
        <begin position="1"/>
        <end position="34"/>
    </location>
</feature>
<feature type="chain" id="PRO_5047460383" evidence="2">
    <location>
        <begin position="35"/>
        <end position="540"/>
    </location>
</feature>
<dbReference type="EMBL" id="JBHSBM010000027">
    <property type="protein sequence ID" value="MFC4061403.1"/>
    <property type="molecule type" value="Genomic_DNA"/>
</dbReference>
<reference evidence="4" key="1">
    <citation type="journal article" date="2019" name="Int. J. Syst. Evol. Microbiol.">
        <title>The Global Catalogue of Microorganisms (GCM) 10K type strain sequencing project: providing services to taxonomists for standard genome sequencing and annotation.</title>
        <authorList>
            <consortium name="The Broad Institute Genomics Platform"/>
            <consortium name="The Broad Institute Genome Sequencing Center for Infectious Disease"/>
            <person name="Wu L."/>
            <person name="Ma J."/>
        </authorList>
    </citation>
    <scope>NUCLEOTIDE SEQUENCE [LARGE SCALE GENOMIC DNA]</scope>
    <source>
        <strain evidence="4">TBRC 4489</strain>
    </source>
</reference>
<accession>A0ABV8IED5</accession>